<evidence type="ECO:0000313" key="2">
    <source>
        <dbReference type="Proteomes" id="UP000070344"/>
    </source>
</evidence>
<sequence>MSLAYISPYAPYSTHSSWFFIPPQCGERGSLPKVLPVALDGLDHPVLRLPFLLDGHFPLFLKSESTLTLQNLLDAQYLNSGEHV</sequence>
<name>A0A133V155_9EURY</name>
<dbReference type="Proteomes" id="UP000070344">
    <property type="component" value="Unassembled WGS sequence"/>
</dbReference>
<comment type="caution">
    <text evidence="1">The sequence shown here is derived from an EMBL/GenBank/DDBJ whole genome shotgun (WGS) entry which is preliminary data.</text>
</comment>
<accession>A0A133V155</accession>
<organism evidence="1 2">
    <name type="scientific">candidate division MSBL1 archaeon SCGC-AAA259O05</name>
    <dbReference type="NCBI Taxonomy" id="1698271"/>
    <lineage>
        <taxon>Archaea</taxon>
        <taxon>Methanobacteriati</taxon>
        <taxon>Methanobacteriota</taxon>
        <taxon>candidate division MSBL1</taxon>
    </lineage>
</organism>
<gene>
    <name evidence="1" type="ORF">AKJ41_04285</name>
</gene>
<reference evidence="1 2" key="1">
    <citation type="journal article" date="2016" name="Sci. Rep.">
        <title>Metabolic traits of an uncultured archaeal lineage -MSBL1- from brine pools of the Red Sea.</title>
        <authorList>
            <person name="Mwirichia R."/>
            <person name="Alam I."/>
            <person name="Rashid M."/>
            <person name="Vinu M."/>
            <person name="Ba-Alawi W."/>
            <person name="Anthony Kamau A."/>
            <person name="Kamanda Ngugi D."/>
            <person name="Goker M."/>
            <person name="Klenk H.P."/>
            <person name="Bajic V."/>
            <person name="Stingl U."/>
        </authorList>
    </citation>
    <scope>NUCLEOTIDE SEQUENCE [LARGE SCALE GENOMIC DNA]</scope>
    <source>
        <strain evidence="1">SCGC-AAA259O05</strain>
    </source>
</reference>
<keyword evidence="2" id="KW-1185">Reference proteome</keyword>
<dbReference type="AlphaFoldDB" id="A0A133V155"/>
<dbReference type="EMBL" id="LHXV01000055">
    <property type="protein sequence ID" value="KXB00178.1"/>
    <property type="molecule type" value="Genomic_DNA"/>
</dbReference>
<protein>
    <submittedName>
        <fullName evidence="1">Uncharacterized protein</fullName>
    </submittedName>
</protein>
<evidence type="ECO:0000313" key="1">
    <source>
        <dbReference type="EMBL" id="KXB00178.1"/>
    </source>
</evidence>
<proteinExistence type="predicted"/>